<gene>
    <name evidence="2" type="ORF">A3G52_00965</name>
</gene>
<name>A0A1G2P058_9BACT</name>
<accession>A0A1G2P058</accession>
<proteinExistence type="predicted"/>
<organism evidence="2 3">
    <name type="scientific">Candidatus Taylorbacteria bacterium RIFCSPLOWO2_12_FULL_43_20</name>
    <dbReference type="NCBI Taxonomy" id="1802332"/>
    <lineage>
        <taxon>Bacteria</taxon>
        <taxon>Candidatus Tayloriibacteriota</taxon>
    </lineage>
</organism>
<evidence type="ECO:0000313" key="3">
    <source>
        <dbReference type="Proteomes" id="UP000177269"/>
    </source>
</evidence>
<reference evidence="2 3" key="1">
    <citation type="journal article" date="2016" name="Nat. Commun.">
        <title>Thousands of microbial genomes shed light on interconnected biogeochemical processes in an aquifer system.</title>
        <authorList>
            <person name="Anantharaman K."/>
            <person name="Brown C.T."/>
            <person name="Hug L.A."/>
            <person name="Sharon I."/>
            <person name="Castelle C.J."/>
            <person name="Probst A.J."/>
            <person name="Thomas B.C."/>
            <person name="Singh A."/>
            <person name="Wilkins M.J."/>
            <person name="Karaoz U."/>
            <person name="Brodie E.L."/>
            <person name="Williams K.H."/>
            <person name="Hubbard S.S."/>
            <person name="Banfield J.F."/>
        </authorList>
    </citation>
    <scope>NUCLEOTIDE SEQUENCE [LARGE SCALE GENOMIC DNA]</scope>
</reference>
<dbReference type="Proteomes" id="UP000177269">
    <property type="component" value="Unassembled WGS sequence"/>
</dbReference>
<dbReference type="AlphaFoldDB" id="A0A1G2P058"/>
<evidence type="ECO:0000256" key="1">
    <source>
        <dbReference type="SAM" id="SignalP"/>
    </source>
</evidence>
<comment type="caution">
    <text evidence="2">The sequence shown here is derived from an EMBL/GenBank/DDBJ whole genome shotgun (WGS) entry which is preliminary data.</text>
</comment>
<protein>
    <submittedName>
        <fullName evidence="2">Uncharacterized protein</fullName>
    </submittedName>
</protein>
<dbReference type="EMBL" id="MHSK01000027">
    <property type="protein sequence ID" value="OHA41698.1"/>
    <property type="molecule type" value="Genomic_DNA"/>
</dbReference>
<evidence type="ECO:0000313" key="2">
    <source>
        <dbReference type="EMBL" id="OHA41698.1"/>
    </source>
</evidence>
<sequence length="368" mass="41128">MKTTFFALMAFAGALMGETSSVVVSFDTNSAKMSSVNTKQLIRAGNSAITGITAMPFVSVGPDSWSFYPYGTNLFTALDEGVSQRGKPGYPTHFKLAGTTNAVVDGRYIIPTGSSGYYSWGPVVNTNTWGSAVYASDFHEYGGNMNVGLVVRGNGERFVVNEVHYRLTVTTKNRNVEPYSLYDGYDFWISYGGFGNHTWGVLYTNDTRKYLATGSLQPVDALVSFIGFGYGGNWTNMNPVEFHQRVMNNWRETMGVRFDLEFKGWTVSGTVSNEISLVTSTHVTVVMADTPPMLYMRQNHYPELRRTDTILYWQVQNDEYGVEEANGDGTFRPIEISGSEPWHVYNVIIQGFAPPSTNPVRLFRLWKR</sequence>
<feature type="chain" id="PRO_5009583810" evidence="1">
    <location>
        <begin position="18"/>
        <end position="368"/>
    </location>
</feature>
<feature type="signal peptide" evidence="1">
    <location>
        <begin position="1"/>
        <end position="17"/>
    </location>
</feature>
<keyword evidence="1" id="KW-0732">Signal</keyword>